<name>A0A8J7U1K1_9BACT</name>
<dbReference type="AlphaFoldDB" id="A0A8J7U1K1"/>
<evidence type="ECO:0000313" key="1">
    <source>
        <dbReference type="EMBL" id="MBO1317612.1"/>
    </source>
</evidence>
<dbReference type="EMBL" id="JAFREP010000003">
    <property type="protein sequence ID" value="MBO1317612.1"/>
    <property type="molecule type" value="Genomic_DNA"/>
</dbReference>
<dbReference type="Proteomes" id="UP000664417">
    <property type="component" value="Unassembled WGS sequence"/>
</dbReference>
<dbReference type="RefSeq" id="WP_207856957.1">
    <property type="nucleotide sequence ID" value="NZ_JAFREP010000003.1"/>
</dbReference>
<evidence type="ECO:0000313" key="2">
    <source>
        <dbReference type="Proteomes" id="UP000664417"/>
    </source>
</evidence>
<proteinExistence type="predicted"/>
<sequence length="76" mass="8650">MGWFKKFAWFGRQKSPDPTPAPKPKKAPLTMTEEMMAAMLADGLSVAEIRAVYADMDEAAFQKSIRRVVKRLPNFF</sequence>
<gene>
    <name evidence="1" type="ORF">J3U88_04000</name>
</gene>
<protein>
    <submittedName>
        <fullName evidence="1">Uncharacterized protein</fullName>
    </submittedName>
</protein>
<organism evidence="1 2">
    <name type="scientific">Acanthopleuribacter pedis</name>
    <dbReference type="NCBI Taxonomy" id="442870"/>
    <lineage>
        <taxon>Bacteria</taxon>
        <taxon>Pseudomonadati</taxon>
        <taxon>Acidobacteriota</taxon>
        <taxon>Holophagae</taxon>
        <taxon>Acanthopleuribacterales</taxon>
        <taxon>Acanthopleuribacteraceae</taxon>
        <taxon>Acanthopleuribacter</taxon>
    </lineage>
</organism>
<reference evidence="1" key="1">
    <citation type="submission" date="2021-03" db="EMBL/GenBank/DDBJ databases">
        <authorList>
            <person name="Wang G."/>
        </authorList>
    </citation>
    <scope>NUCLEOTIDE SEQUENCE</scope>
    <source>
        <strain evidence="1">KCTC 12899</strain>
    </source>
</reference>
<keyword evidence="2" id="KW-1185">Reference proteome</keyword>
<accession>A0A8J7U1K1</accession>
<comment type="caution">
    <text evidence="1">The sequence shown here is derived from an EMBL/GenBank/DDBJ whole genome shotgun (WGS) entry which is preliminary data.</text>
</comment>